<reference evidence="1 2" key="1">
    <citation type="journal article" date="2022" name="bioRxiv">
        <title>The genome of the oomycete Peronosclerospora sorghi, a cosmopolitan pathogen of maize and sorghum, is inflated with dispersed pseudogenes.</title>
        <authorList>
            <person name="Fletcher K."/>
            <person name="Martin F."/>
            <person name="Isakeit T."/>
            <person name="Cavanaugh K."/>
            <person name="Magill C."/>
            <person name="Michelmore R."/>
        </authorList>
    </citation>
    <scope>NUCLEOTIDE SEQUENCE [LARGE SCALE GENOMIC DNA]</scope>
    <source>
        <strain evidence="1">P6</strain>
    </source>
</reference>
<organism evidence="1 2">
    <name type="scientific">Peronosclerospora sorghi</name>
    <dbReference type="NCBI Taxonomy" id="230839"/>
    <lineage>
        <taxon>Eukaryota</taxon>
        <taxon>Sar</taxon>
        <taxon>Stramenopiles</taxon>
        <taxon>Oomycota</taxon>
        <taxon>Peronosporomycetes</taxon>
        <taxon>Peronosporales</taxon>
        <taxon>Peronosporaceae</taxon>
        <taxon>Peronosclerospora</taxon>
    </lineage>
</organism>
<dbReference type="Proteomes" id="UP001163321">
    <property type="component" value="Chromosome 12"/>
</dbReference>
<protein>
    <submittedName>
        <fullName evidence="1">Uncharacterized protein</fullName>
    </submittedName>
</protein>
<name>A0ACC0WK22_9STRA</name>
<proteinExistence type="predicted"/>
<sequence length="241" mass="27367">MHHLRAEVKEVAWKHQRDAEVWRVEWNVTGTMLASSGDAGTTYGCGRAILKTRKATTRFSRQEGVFSVDELKQVGVQHGWCPYFTTRSVVTFVDVVVYTYQYMLDPTVSQLVLSGYEKESIVVFNEAHNIDNVCIEALRVELNRRALDRASRNLTALSTQVTKLKQADKARLDAEYRRLVEGLRARNAVVAPTYTYPVTHEVLETSHDIMLANPVLPDDVWTKRFPATFDEPSISSRSCVD</sequence>
<accession>A0ACC0WK22</accession>
<gene>
    <name evidence="1" type="ORF">PsorP6_011409</name>
</gene>
<dbReference type="EMBL" id="CM047591">
    <property type="protein sequence ID" value="KAI9918395.1"/>
    <property type="molecule type" value="Genomic_DNA"/>
</dbReference>
<comment type="caution">
    <text evidence="1">The sequence shown here is derived from an EMBL/GenBank/DDBJ whole genome shotgun (WGS) entry which is preliminary data.</text>
</comment>
<evidence type="ECO:0000313" key="2">
    <source>
        <dbReference type="Proteomes" id="UP001163321"/>
    </source>
</evidence>
<evidence type="ECO:0000313" key="1">
    <source>
        <dbReference type="EMBL" id="KAI9918395.1"/>
    </source>
</evidence>
<keyword evidence="2" id="KW-1185">Reference proteome</keyword>